<dbReference type="AlphaFoldDB" id="A0A368KT87"/>
<organism evidence="3 4">
    <name type="scientific">Bremerella cremea</name>
    <dbReference type="NCBI Taxonomy" id="1031537"/>
    <lineage>
        <taxon>Bacteria</taxon>
        <taxon>Pseudomonadati</taxon>
        <taxon>Planctomycetota</taxon>
        <taxon>Planctomycetia</taxon>
        <taxon>Pirellulales</taxon>
        <taxon>Pirellulaceae</taxon>
        <taxon>Bremerella</taxon>
    </lineage>
</organism>
<evidence type="ECO:0008006" key="5">
    <source>
        <dbReference type="Google" id="ProtNLM"/>
    </source>
</evidence>
<dbReference type="Proteomes" id="UP000253562">
    <property type="component" value="Unassembled WGS sequence"/>
</dbReference>
<feature type="compositionally biased region" description="Low complexity" evidence="1">
    <location>
        <begin position="415"/>
        <end position="429"/>
    </location>
</feature>
<accession>A0A368KT87</accession>
<name>A0A368KT87_9BACT</name>
<keyword evidence="2" id="KW-0732">Signal</keyword>
<evidence type="ECO:0000256" key="1">
    <source>
        <dbReference type="SAM" id="MobiDB-lite"/>
    </source>
</evidence>
<feature type="region of interest" description="Disordered" evidence="1">
    <location>
        <begin position="170"/>
        <end position="327"/>
    </location>
</feature>
<sequence>MTRNVIACGLLSCLSLLLPALVTQESAAQDTVLTDLYGSGVHAYYRGDFAEAQKLLGTVVEEGTSDPRVYYFLGLADHKLGEEDQAKANFTKGAELELDRSQVYPVSKSLERVQGSERLLLEEYREKVRTAVYLQKKKEERALYEARKSAEEQVLRSRAKKAAQDIPVKVPAADETDPFGSPGAAAVPDMPAPVEETEEAAPADPSANPFGGAPAETPAVDTNPFGESPAATPAMDTNQFGESPMPGMTNPSEDPFGASPNTPGEGNQFGAAPVDPPAPMTIPAAPANDPFGAPPEAAPTDEQDAVLPPDAMNNGLGAGPSKPNPVTAAISAIGGALIPSVKVPSMPGIPGMGPATPADGGFPAGGPMPSNDPFGGPPANNNDPFGSSAPRPGDMPAPSNDPFGGPMPQPSNGDPFGASAPPANAPGNDPFDEKPVPKPAGDDPFGSSAPPSDDPFATPPASKNEEPIMPLSPKGEEPSDDPFGAPPTSDDPFGSPPASDDPFGGPPASPAEAPEMPANDPFGDN</sequence>
<feature type="chain" id="PRO_5016942479" description="Tetratricopeptide repeat protein" evidence="2">
    <location>
        <begin position="29"/>
        <end position="525"/>
    </location>
</feature>
<dbReference type="InterPro" id="IPR011990">
    <property type="entry name" value="TPR-like_helical_dom_sf"/>
</dbReference>
<evidence type="ECO:0000313" key="4">
    <source>
        <dbReference type="Proteomes" id="UP000253562"/>
    </source>
</evidence>
<comment type="caution">
    <text evidence="3">The sequence shown here is derived from an EMBL/GenBank/DDBJ whole genome shotgun (WGS) entry which is preliminary data.</text>
</comment>
<protein>
    <recommendedName>
        <fullName evidence="5">Tetratricopeptide repeat protein</fullName>
    </recommendedName>
</protein>
<dbReference type="SUPFAM" id="SSF48452">
    <property type="entry name" value="TPR-like"/>
    <property type="match status" value="1"/>
</dbReference>
<dbReference type="EMBL" id="QPEX01000011">
    <property type="protein sequence ID" value="RCS52836.1"/>
    <property type="molecule type" value="Genomic_DNA"/>
</dbReference>
<dbReference type="RefSeq" id="WP_114368260.1">
    <property type="nucleotide sequence ID" value="NZ_QPEX01000011.1"/>
</dbReference>
<proteinExistence type="predicted"/>
<evidence type="ECO:0000256" key="2">
    <source>
        <dbReference type="SAM" id="SignalP"/>
    </source>
</evidence>
<gene>
    <name evidence="3" type="ORF">DTL42_08365</name>
</gene>
<reference evidence="3 4" key="1">
    <citation type="submission" date="2018-07" db="EMBL/GenBank/DDBJ databases">
        <title>Comparative genomes isolates from brazilian mangrove.</title>
        <authorList>
            <person name="De Araujo J.E."/>
            <person name="Taketani R.G."/>
            <person name="Silva M.C.P."/>
            <person name="Lourenco M.V."/>
            <person name="Oliveira V.M."/>
            <person name="Andreote F.D."/>
        </authorList>
    </citation>
    <scope>NUCLEOTIDE SEQUENCE [LARGE SCALE GENOMIC DNA]</scope>
    <source>
        <strain evidence="3 4">HEX PRIS-MGV</strain>
    </source>
</reference>
<feature type="region of interest" description="Disordered" evidence="1">
    <location>
        <begin position="340"/>
        <end position="525"/>
    </location>
</feature>
<dbReference type="Gene3D" id="1.25.40.10">
    <property type="entry name" value="Tetratricopeptide repeat domain"/>
    <property type="match status" value="1"/>
</dbReference>
<feature type="signal peptide" evidence="2">
    <location>
        <begin position="1"/>
        <end position="28"/>
    </location>
</feature>
<evidence type="ECO:0000313" key="3">
    <source>
        <dbReference type="EMBL" id="RCS52836.1"/>
    </source>
</evidence>
<dbReference type="OrthoDB" id="292244at2"/>